<keyword evidence="4" id="KW-1185">Reference proteome</keyword>
<protein>
    <recommendedName>
        <fullName evidence="5">Rod shape-determining protein MreD</fullName>
    </recommendedName>
</protein>
<keyword evidence="1" id="KW-1133">Transmembrane helix</keyword>
<evidence type="ECO:0000313" key="3">
    <source>
        <dbReference type="EMBL" id="QDU69028.1"/>
    </source>
</evidence>
<sequence precursor="true">MSGGLVGWACLLLWSAWAFAAQGVLARSDLFASWTPDVGVVLLVGLASRMTPERARAGAVLLALTRAGLSGDPVVAVLAAYLALVVVVSSLRASVNTDGTVLRGFLSGLGALAVVGWLALVDLVRADTPVGWSQPLGEWAWRAAFSTALLSFVFGGWLRRLPGLGPLWRKERPWGFAEPAR</sequence>
<dbReference type="RefSeq" id="WP_145068554.1">
    <property type="nucleotide sequence ID" value="NZ_CP036287.1"/>
</dbReference>
<name>A0A518BPY8_9BACT</name>
<dbReference type="AlphaFoldDB" id="A0A518BPY8"/>
<feature type="chain" id="PRO_5021917617" description="Rod shape-determining protein MreD" evidence="2">
    <location>
        <begin position="21"/>
        <end position="181"/>
    </location>
</feature>
<dbReference type="Proteomes" id="UP000316921">
    <property type="component" value="Chromosome"/>
</dbReference>
<feature type="transmembrane region" description="Helical" evidence="1">
    <location>
        <begin position="139"/>
        <end position="158"/>
    </location>
</feature>
<dbReference type="EMBL" id="CP036287">
    <property type="protein sequence ID" value="QDU69028.1"/>
    <property type="molecule type" value="Genomic_DNA"/>
</dbReference>
<proteinExistence type="predicted"/>
<evidence type="ECO:0000313" key="4">
    <source>
        <dbReference type="Proteomes" id="UP000316921"/>
    </source>
</evidence>
<evidence type="ECO:0000256" key="2">
    <source>
        <dbReference type="SAM" id="SignalP"/>
    </source>
</evidence>
<evidence type="ECO:0000256" key="1">
    <source>
        <dbReference type="SAM" id="Phobius"/>
    </source>
</evidence>
<keyword evidence="2" id="KW-0732">Signal</keyword>
<feature type="signal peptide" evidence="2">
    <location>
        <begin position="1"/>
        <end position="20"/>
    </location>
</feature>
<gene>
    <name evidence="3" type="ORF">Pla133_41440</name>
</gene>
<keyword evidence="1" id="KW-0472">Membrane</keyword>
<keyword evidence="1" id="KW-0812">Transmembrane</keyword>
<reference evidence="3 4" key="1">
    <citation type="submission" date="2019-02" db="EMBL/GenBank/DDBJ databases">
        <title>Deep-cultivation of Planctomycetes and their phenomic and genomic characterization uncovers novel biology.</title>
        <authorList>
            <person name="Wiegand S."/>
            <person name="Jogler M."/>
            <person name="Boedeker C."/>
            <person name="Pinto D."/>
            <person name="Vollmers J."/>
            <person name="Rivas-Marin E."/>
            <person name="Kohn T."/>
            <person name="Peeters S.H."/>
            <person name="Heuer A."/>
            <person name="Rast P."/>
            <person name="Oberbeckmann S."/>
            <person name="Bunk B."/>
            <person name="Jeske O."/>
            <person name="Meyerdierks A."/>
            <person name="Storesund J.E."/>
            <person name="Kallscheuer N."/>
            <person name="Luecker S."/>
            <person name="Lage O.M."/>
            <person name="Pohl T."/>
            <person name="Merkel B.J."/>
            <person name="Hornburger P."/>
            <person name="Mueller R.-W."/>
            <person name="Bruemmer F."/>
            <person name="Labrenz M."/>
            <person name="Spormann A.M."/>
            <person name="Op den Camp H."/>
            <person name="Overmann J."/>
            <person name="Amann R."/>
            <person name="Jetten M.S.M."/>
            <person name="Mascher T."/>
            <person name="Medema M.H."/>
            <person name="Devos D.P."/>
            <person name="Kaster A.-K."/>
            <person name="Ovreas L."/>
            <person name="Rohde M."/>
            <person name="Galperin M.Y."/>
            <person name="Jogler C."/>
        </authorList>
    </citation>
    <scope>NUCLEOTIDE SEQUENCE [LARGE SCALE GENOMIC DNA]</scope>
    <source>
        <strain evidence="3 4">Pla133</strain>
    </source>
</reference>
<organism evidence="3 4">
    <name type="scientific">Engelhardtia mirabilis</name>
    <dbReference type="NCBI Taxonomy" id="2528011"/>
    <lineage>
        <taxon>Bacteria</taxon>
        <taxon>Pseudomonadati</taxon>
        <taxon>Planctomycetota</taxon>
        <taxon>Planctomycetia</taxon>
        <taxon>Planctomycetia incertae sedis</taxon>
        <taxon>Engelhardtia</taxon>
    </lineage>
</organism>
<evidence type="ECO:0008006" key="5">
    <source>
        <dbReference type="Google" id="ProtNLM"/>
    </source>
</evidence>
<accession>A0A518BPY8</accession>
<dbReference type="KEGG" id="pbap:Pla133_41440"/>
<feature type="transmembrane region" description="Helical" evidence="1">
    <location>
        <begin position="100"/>
        <end position="119"/>
    </location>
</feature>
<feature type="transmembrane region" description="Helical" evidence="1">
    <location>
        <begin position="74"/>
        <end position="93"/>
    </location>
</feature>